<protein>
    <submittedName>
        <fullName evidence="2">Beta-lactamase superfamily II metal-dependent hydrolase</fullName>
    </submittedName>
</protein>
<dbReference type="Gene3D" id="3.60.15.10">
    <property type="entry name" value="Ribonuclease Z/Hydroxyacylglutathione hydrolase-like"/>
    <property type="match status" value="1"/>
</dbReference>
<dbReference type="Pfam" id="PF00753">
    <property type="entry name" value="Lactamase_B"/>
    <property type="match status" value="1"/>
</dbReference>
<dbReference type="Proteomes" id="UP000315908">
    <property type="component" value="Unassembled WGS sequence"/>
</dbReference>
<comment type="caution">
    <text evidence="2">The sequence shown here is derived from an EMBL/GenBank/DDBJ whole genome shotgun (WGS) entry which is preliminary data.</text>
</comment>
<feature type="domain" description="Metallo-beta-lactamase" evidence="1">
    <location>
        <begin position="27"/>
        <end position="102"/>
    </location>
</feature>
<dbReference type="InterPro" id="IPR036866">
    <property type="entry name" value="RibonucZ/Hydroxyglut_hydro"/>
</dbReference>
<accession>A0A562M6F1</accession>
<dbReference type="GO" id="GO:0016787">
    <property type="term" value="F:hydrolase activity"/>
    <property type="evidence" value="ECO:0007669"/>
    <property type="project" value="UniProtKB-KW"/>
</dbReference>
<dbReference type="AlphaFoldDB" id="A0A562M6F1"/>
<proteinExistence type="predicted"/>
<keyword evidence="2" id="KW-0378">Hydrolase</keyword>
<gene>
    <name evidence="2" type="ORF">IQ31_05096</name>
</gene>
<dbReference type="SUPFAM" id="SSF56281">
    <property type="entry name" value="Metallo-hydrolase/oxidoreductase"/>
    <property type="match status" value="1"/>
</dbReference>
<name>A0A562M6F1_9SPHI</name>
<sequence length="353" mass="40510">MKIHFLPAFHGDAIWLNYNDSNGIPRNILIDGGPAETYSEKDKKGKIEFGILSDTINSIRDNEQRIDLLILTHVDDDHINGLMHWINDDVHATSLIDRIWFNSGKLIFEHFNVSDIIENHIALSVGESTDTSIKDGVTFENLIKNKGIWEYKIIKQGQSIELLDLKFRILSPDEDGLRELLHKWEKKEPESLTAASKDYKKTITELLTSDVYAKDPSIHNGSSIAFIITYNGKDMLFLADAHPEKIVEGLKHFEFTKDNPLVCEFVKISHHGSKYNTSYKLLELIESPTYVISSNGSKRSPYKQCLARIIDSKKDLSLFFNYPELAKDIFLNEDFENYPDLKILPVDYEFRIA</sequence>
<evidence type="ECO:0000313" key="3">
    <source>
        <dbReference type="Proteomes" id="UP000315908"/>
    </source>
</evidence>
<organism evidence="2 3">
    <name type="scientific">Sphingobacterium siyangense</name>
    <dbReference type="NCBI Taxonomy" id="459529"/>
    <lineage>
        <taxon>Bacteria</taxon>
        <taxon>Pseudomonadati</taxon>
        <taxon>Bacteroidota</taxon>
        <taxon>Sphingobacteriia</taxon>
        <taxon>Sphingobacteriales</taxon>
        <taxon>Sphingobacteriaceae</taxon>
        <taxon>Sphingobacterium</taxon>
    </lineage>
</organism>
<reference evidence="2 3" key="1">
    <citation type="journal article" date="2015" name="Stand. Genomic Sci.">
        <title>Genomic Encyclopedia of Bacterial and Archaeal Type Strains, Phase III: the genomes of soil and plant-associated and newly described type strains.</title>
        <authorList>
            <person name="Whitman W.B."/>
            <person name="Woyke T."/>
            <person name="Klenk H.P."/>
            <person name="Zhou Y."/>
            <person name="Lilburn T.G."/>
            <person name="Beck B.J."/>
            <person name="De Vos P."/>
            <person name="Vandamme P."/>
            <person name="Eisen J.A."/>
            <person name="Garrity G."/>
            <person name="Hugenholtz P."/>
            <person name="Kyrpides N.C."/>
        </authorList>
    </citation>
    <scope>NUCLEOTIDE SEQUENCE [LARGE SCALE GENOMIC DNA]</scope>
    <source>
        <strain evidence="2 3">CGMCC 1.6855</strain>
    </source>
</reference>
<dbReference type="PANTHER" id="PTHR30619">
    <property type="entry name" value="DNA INTERNALIZATION/COMPETENCE PROTEIN COMEC/REC2"/>
    <property type="match status" value="1"/>
</dbReference>
<dbReference type="OrthoDB" id="418728at2"/>
<dbReference type="InterPro" id="IPR052159">
    <property type="entry name" value="Competence_DNA_uptake"/>
</dbReference>
<dbReference type="EMBL" id="VLKR01000043">
    <property type="protein sequence ID" value="TWI15514.1"/>
    <property type="molecule type" value="Genomic_DNA"/>
</dbReference>
<evidence type="ECO:0000313" key="2">
    <source>
        <dbReference type="EMBL" id="TWI15514.1"/>
    </source>
</evidence>
<evidence type="ECO:0000259" key="1">
    <source>
        <dbReference type="Pfam" id="PF00753"/>
    </source>
</evidence>
<dbReference type="PANTHER" id="PTHR30619:SF1">
    <property type="entry name" value="RECOMBINATION PROTEIN 2"/>
    <property type="match status" value="1"/>
</dbReference>
<dbReference type="RefSeq" id="WP_145330850.1">
    <property type="nucleotide sequence ID" value="NZ_VLKR01000043.1"/>
</dbReference>
<dbReference type="InterPro" id="IPR001279">
    <property type="entry name" value="Metallo-B-lactamas"/>
</dbReference>